<name>A0ABW3I446_9FLAO</name>
<evidence type="ECO:0000313" key="3">
    <source>
        <dbReference type="Proteomes" id="UP001596997"/>
    </source>
</evidence>
<accession>A0ABW3I446</accession>
<dbReference type="GO" id="GO:0006508">
    <property type="term" value="P:proteolysis"/>
    <property type="evidence" value="ECO:0007669"/>
    <property type="project" value="UniProtKB-KW"/>
</dbReference>
<keyword evidence="2" id="KW-0645">Protease</keyword>
<keyword evidence="2" id="KW-0378">Hydrolase</keyword>
<evidence type="ECO:0000313" key="2">
    <source>
        <dbReference type="EMBL" id="MFD0964189.1"/>
    </source>
</evidence>
<dbReference type="EMBL" id="JBHTJM010000008">
    <property type="protein sequence ID" value="MFD0964189.1"/>
    <property type="molecule type" value="Genomic_DNA"/>
</dbReference>
<evidence type="ECO:0000259" key="1">
    <source>
        <dbReference type="Pfam" id="PF14343"/>
    </source>
</evidence>
<dbReference type="InterPro" id="IPR025748">
    <property type="entry name" value="PrcB_C_dom"/>
</dbReference>
<feature type="domain" description="PrcB C-terminal" evidence="1">
    <location>
        <begin position="87"/>
        <end position="144"/>
    </location>
</feature>
<keyword evidence="3" id="KW-1185">Reference proteome</keyword>
<dbReference type="Proteomes" id="UP001596997">
    <property type="component" value="Unassembled WGS sequence"/>
</dbReference>
<reference evidence="3" key="1">
    <citation type="journal article" date="2019" name="Int. J. Syst. Evol. Microbiol.">
        <title>The Global Catalogue of Microorganisms (GCM) 10K type strain sequencing project: providing services to taxonomists for standard genome sequencing and annotation.</title>
        <authorList>
            <consortium name="The Broad Institute Genomics Platform"/>
            <consortium name="The Broad Institute Genome Sequencing Center for Infectious Disease"/>
            <person name="Wu L."/>
            <person name="Ma J."/>
        </authorList>
    </citation>
    <scope>NUCLEOTIDE SEQUENCE [LARGE SCALE GENOMIC DNA]</scope>
    <source>
        <strain evidence="3">CCUG 62114</strain>
    </source>
</reference>
<proteinExistence type="predicted"/>
<dbReference type="GO" id="GO:0008233">
    <property type="term" value="F:peptidase activity"/>
    <property type="evidence" value="ECO:0007669"/>
    <property type="project" value="UniProtKB-KW"/>
</dbReference>
<protein>
    <submittedName>
        <fullName evidence="2">Protease complex subunit PrcB family protein</fullName>
    </submittedName>
</protein>
<comment type="caution">
    <text evidence="2">The sequence shown here is derived from an EMBL/GenBank/DDBJ whole genome shotgun (WGS) entry which is preliminary data.</text>
</comment>
<dbReference type="RefSeq" id="WP_377715662.1">
    <property type="nucleotide sequence ID" value="NZ_JBHTJM010000008.1"/>
</dbReference>
<gene>
    <name evidence="2" type="ORF">ACFQ1O_09250</name>
</gene>
<sequence>MKLCSIIVLLFIGCSSQKKIVADKVTKSGASEIVFEQLVQSSVGGYEHPQIKVFKEQKALEETFGYINSFRKPGFPIPSKIDFSKETVVAVFMGQKNTGGYAVSVQEVIELDGKVKVFIEEKSPGKKDMVTMAITQPFCVVKINTSKEIIFEKRVVK</sequence>
<organism evidence="2 3">
    <name type="scientific">Pseudofulvibacter geojedonensis</name>
    <dbReference type="NCBI Taxonomy" id="1123758"/>
    <lineage>
        <taxon>Bacteria</taxon>
        <taxon>Pseudomonadati</taxon>
        <taxon>Bacteroidota</taxon>
        <taxon>Flavobacteriia</taxon>
        <taxon>Flavobacteriales</taxon>
        <taxon>Flavobacteriaceae</taxon>
        <taxon>Pseudofulvibacter</taxon>
    </lineage>
</organism>
<dbReference type="Pfam" id="PF14343">
    <property type="entry name" value="PrcB_C"/>
    <property type="match status" value="1"/>
</dbReference>